<dbReference type="Pfam" id="PF00989">
    <property type="entry name" value="PAS"/>
    <property type="match status" value="1"/>
</dbReference>
<evidence type="ECO:0000256" key="1">
    <source>
        <dbReference type="ARBA" id="ARBA00000085"/>
    </source>
</evidence>
<dbReference type="PROSITE" id="PS50112">
    <property type="entry name" value="PAS"/>
    <property type="match status" value="1"/>
</dbReference>
<evidence type="ECO:0000256" key="3">
    <source>
        <dbReference type="ARBA" id="ARBA00022553"/>
    </source>
</evidence>
<keyword evidence="6" id="KW-0418">Kinase</keyword>
<evidence type="ECO:0000256" key="7">
    <source>
        <dbReference type="ARBA" id="ARBA00022840"/>
    </source>
</evidence>
<evidence type="ECO:0000313" key="13">
    <source>
        <dbReference type="Proteomes" id="UP000604066"/>
    </source>
</evidence>
<dbReference type="NCBIfam" id="TIGR00229">
    <property type="entry name" value="sensory_box"/>
    <property type="match status" value="1"/>
</dbReference>
<evidence type="ECO:0000256" key="8">
    <source>
        <dbReference type="ARBA" id="ARBA00023012"/>
    </source>
</evidence>
<keyword evidence="5" id="KW-0547">Nucleotide-binding</keyword>
<dbReference type="CDD" id="cd00082">
    <property type="entry name" value="HisKA"/>
    <property type="match status" value="1"/>
</dbReference>
<dbReference type="InterPro" id="IPR000014">
    <property type="entry name" value="PAS"/>
</dbReference>
<keyword evidence="13" id="KW-1185">Reference proteome</keyword>
<dbReference type="InterPro" id="IPR013767">
    <property type="entry name" value="PAS_fold"/>
</dbReference>
<dbReference type="RefSeq" id="WP_028051574.1">
    <property type="nucleotide sequence ID" value="NZ_ATYG01000002.1"/>
</dbReference>
<name>A0ABX2RBP4_9THEO</name>
<gene>
    <name evidence="12" type="ORF">HDG70_001012</name>
</gene>
<dbReference type="PROSITE" id="PS50109">
    <property type="entry name" value="HIS_KIN"/>
    <property type="match status" value="1"/>
</dbReference>
<keyword evidence="4" id="KW-0808">Transferase</keyword>
<keyword evidence="8" id="KW-0902">Two-component regulatory system</keyword>
<proteinExistence type="predicted"/>
<dbReference type="CDD" id="cd00130">
    <property type="entry name" value="PAS"/>
    <property type="match status" value="1"/>
</dbReference>
<dbReference type="SMART" id="SM00091">
    <property type="entry name" value="PAS"/>
    <property type="match status" value="1"/>
</dbReference>
<dbReference type="InterPro" id="IPR004358">
    <property type="entry name" value="Sig_transdc_His_kin-like_C"/>
</dbReference>
<feature type="domain" description="PAS" evidence="11">
    <location>
        <begin position="191"/>
        <end position="264"/>
    </location>
</feature>
<dbReference type="InterPro" id="IPR035965">
    <property type="entry name" value="PAS-like_dom_sf"/>
</dbReference>
<evidence type="ECO:0000313" key="12">
    <source>
        <dbReference type="EMBL" id="NYE57297.1"/>
    </source>
</evidence>
<dbReference type="InterPro" id="IPR036890">
    <property type="entry name" value="HATPase_C_sf"/>
</dbReference>
<evidence type="ECO:0000259" key="11">
    <source>
        <dbReference type="PROSITE" id="PS50112"/>
    </source>
</evidence>
<keyword evidence="3" id="KW-0597">Phosphoprotein</keyword>
<sequence length="542" mass="61681">MYYFLYLEIPELSEKNLTYVAVHMAKEIEKDLTDIDINNLEIAELNEINLILTHFPDMMISFIKYPNLEIIAHYSNKNGKLAKDNEIIGGVLTGEVKDIIIKKRYPYFGKLSLADGKAYVYLQPVYVKGELVGFVLTHQNRNYLSVVVGEILRLTGTVLFLMLLVGIGYSLHYVFLNDRRTIALTKSNWDLQRKLNAVLENAQTGIVLVDRDLTITYINPMAEDFFKISFAEAVGKQYDEFIKSYIITDEEKKSSFLVHTLKTGNTVYKKTITFKVLGEMRLGEVCTGIIQNNLGQIDGAFLFIQDITDKRQKEELAAKTLQLAAAGEIMSELTHELKNAFMVLTGLSKLCQDGRPELKMLDEEINRLYRLTTDFLSLTRAYRAKKERFDFQQLVVEVLALVDKEARKQKVKIETFLHYPPYLKGDRNLLKQALLNVLLNAVEAMEGGGVLKVYLDYNVKSREIVLTVADSGPGIPPEILQKICQPFFTTKERGTGLGLPFTKRVVEFHLGKLMIKSEVGKGTWVIITLPVEENIHEKVQVV</sequence>
<dbReference type="InterPro" id="IPR003661">
    <property type="entry name" value="HisK_dim/P_dom"/>
</dbReference>
<dbReference type="Proteomes" id="UP000604066">
    <property type="component" value="Unassembled WGS sequence"/>
</dbReference>
<protein>
    <recommendedName>
        <fullName evidence="2">histidine kinase</fullName>
        <ecNumber evidence="2">2.7.13.3</ecNumber>
    </recommendedName>
</protein>
<dbReference type="InterPro" id="IPR003594">
    <property type="entry name" value="HATPase_dom"/>
</dbReference>
<dbReference type="EMBL" id="JACCBS010000002">
    <property type="protein sequence ID" value="NYE57297.1"/>
    <property type="molecule type" value="Genomic_DNA"/>
</dbReference>
<dbReference type="Pfam" id="PF02518">
    <property type="entry name" value="HATPase_c"/>
    <property type="match status" value="1"/>
</dbReference>
<dbReference type="SUPFAM" id="SSF55785">
    <property type="entry name" value="PYP-like sensor domain (PAS domain)"/>
    <property type="match status" value="1"/>
</dbReference>
<dbReference type="Gene3D" id="3.30.450.20">
    <property type="entry name" value="PAS domain"/>
    <property type="match status" value="1"/>
</dbReference>
<feature type="transmembrane region" description="Helical" evidence="9">
    <location>
        <begin position="151"/>
        <end position="175"/>
    </location>
</feature>
<accession>A0ABX2RBP4</accession>
<dbReference type="PRINTS" id="PR00344">
    <property type="entry name" value="BCTRLSENSOR"/>
</dbReference>
<comment type="caution">
    <text evidence="12">The sequence shown here is derived from an EMBL/GenBank/DDBJ whole genome shotgun (WGS) entry which is preliminary data.</text>
</comment>
<keyword evidence="9" id="KW-0812">Transmembrane</keyword>
<comment type="catalytic activity">
    <reaction evidence="1">
        <text>ATP + protein L-histidine = ADP + protein N-phospho-L-histidine.</text>
        <dbReference type="EC" id="2.7.13.3"/>
    </reaction>
</comment>
<dbReference type="PANTHER" id="PTHR43065">
    <property type="entry name" value="SENSOR HISTIDINE KINASE"/>
    <property type="match status" value="1"/>
</dbReference>
<evidence type="ECO:0000259" key="10">
    <source>
        <dbReference type="PROSITE" id="PS50109"/>
    </source>
</evidence>
<dbReference type="InterPro" id="IPR005467">
    <property type="entry name" value="His_kinase_dom"/>
</dbReference>
<dbReference type="SMART" id="SM00387">
    <property type="entry name" value="HATPase_c"/>
    <property type="match status" value="1"/>
</dbReference>
<dbReference type="EC" id="2.7.13.3" evidence="2"/>
<evidence type="ECO:0000256" key="6">
    <source>
        <dbReference type="ARBA" id="ARBA00022777"/>
    </source>
</evidence>
<organism evidence="12 13">
    <name type="scientific">Carboxydothermus ferrireducens DSM 11255</name>
    <dbReference type="NCBI Taxonomy" id="1119529"/>
    <lineage>
        <taxon>Bacteria</taxon>
        <taxon>Bacillati</taxon>
        <taxon>Bacillota</taxon>
        <taxon>Clostridia</taxon>
        <taxon>Thermoanaerobacterales</taxon>
        <taxon>Thermoanaerobacteraceae</taxon>
        <taxon>Carboxydothermus</taxon>
    </lineage>
</organism>
<dbReference type="Gene3D" id="3.30.565.10">
    <property type="entry name" value="Histidine kinase-like ATPase, C-terminal domain"/>
    <property type="match status" value="1"/>
</dbReference>
<evidence type="ECO:0000256" key="2">
    <source>
        <dbReference type="ARBA" id="ARBA00012438"/>
    </source>
</evidence>
<keyword evidence="7" id="KW-0067">ATP-binding</keyword>
<feature type="domain" description="Histidine kinase" evidence="10">
    <location>
        <begin position="332"/>
        <end position="533"/>
    </location>
</feature>
<dbReference type="PANTHER" id="PTHR43065:SF10">
    <property type="entry name" value="PEROXIDE STRESS-ACTIVATED HISTIDINE KINASE MAK3"/>
    <property type="match status" value="1"/>
</dbReference>
<dbReference type="SUPFAM" id="SSF55874">
    <property type="entry name" value="ATPase domain of HSP90 chaperone/DNA topoisomerase II/histidine kinase"/>
    <property type="match status" value="1"/>
</dbReference>
<keyword evidence="9" id="KW-1133">Transmembrane helix</keyword>
<reference evidence="12 13" key="1">
    <citation type="submission" date="2020-07" db="EMBL/GenBank/DDBJ databases">
        <title>Genomic Encyclopedia of Type Strains, Phase III (KMG-III): the genomes of soil and plant-associated and newly described type strains.</title>
        <authorList>
            <person name="Whitman W."/>
        </authorList>
    </citation>
    <scope>NUCLEOTIDE SEQUENCE [LARGE SCALE GENOMIC DNA]</scope>
    <source>
        <strain evidence="12 13">DSM 11255</strain>
    </source>
</reference>
<evidence type="ECO:0000256" key="4">
    <source>
        <dbReference type="ARBA" id="ARBA00022679"/>
    </source>
</evidence>
<evidence type="ECO:0000256" key="9">
    <source>
        <dbReference type="SAM" id="Phobius"/>
    </source>
</evidence>
<keyword evidence="9" id="KW-0472">Membrane</keyword>
<evidence type="ECO:0000256" key="5">
    <source>
        <dbReference type="ARBA" id="ARBA00022741"/>
    </source>
</evidence>